<dbReference type="InterPro" id="IPR050807">
    <property type="entry name" value="TransReg_Diox_bact_type"/>
</dbReference>
<dbReference type="CDD" id="cd02209">
    <property type="entry name" value="cupin_XRE_C"/>
    <property type="match status" value="1"/>
</dbReference>
<name>A0A0E9M2W8_9BACT</name>
<dbReference type="GO" id="GO:0005829">
    <property type="term" value="C:cytosol"/>
    <property type="evidence" value="ECO:0007669"/>
    <property type="project" value="TreeGrafter"/>
</dbReference>
<dbReference type="Pfam" id="PF07883">
    <property type="entry name" value="Cupin_2"/>
    <property type="match status" value="1"/>
</dbReference>
<dbReference type="PANTHER" id="PTHR46797:SF1">
    <property type="entry name" value="METHYLPHOSPHONATE SYNTHASE"/>
    <property type="match status" value="1"/>
</dbReference>
<organism evidence="3 4">
    <name type="scientific">Geofilum rubicundum JCM 15548</name>
    <dbReference type="NCBI Taxonomy" id="1236989"/>
    <lineage>
        <taxon>Bacteria</taxon>
        <taxon>Pseudomonadati</taxon>
        <taxon>Bacteroidota</taxon>
        <taxon>Bacteroidia</taxon>
        <taxon>Marinilabiliales</taxon>
        <taxon>Marinilabiliaceae</taxon>
        <taxon>Geofilum</taxon>
    </lineage>
</organism>
<dbReference type="GO" id="GO:0003700">
    <property type="term" value="F:DNA-binding transcription factor activity"/>
    <property type="evidence" value="ECO:0007669"/>
    <property type="project" value="TreeGrafter"/>
</dbReference>
<dbReference type="EMBL" id="BAZW01000066">
    <property type="protein sequence ID" value="GAO31869.1"/>
    <property type="molecule type" value="Genomic_DNA"/>
</dbReference>
<evidence type="ECO:0000313" key="4">
    <source>
        <dbReference type="Proteomes" id="UP000032900"/>
    </source>
</evidence>
<gene>
    <name evidence="3" type="ORF">JCM15548_14274</name>
</gene>
<dbReference type="InterPro" id="IPR011051">
    <property type="entry name" value="RmlC_Cupin_sf"/>
</dbReference>
<evidence type="ECO:0000259" key="2">
    <source>
        <dbReference type="PROSITE" id="PS50943"/>
    </source>
</evidence>
<sequence>MSLGVVAQKAGISSSALSQIENAKAFPSIVTLKAVADVLHITVGELIGENETIKHSPLLIQKDRIFIKQNTTGARLYSLSHRETAKQMGTYLIEIPPNSDTDDFFAEHRGQEFCHVLKGEVQFELDKKTFVAIEGDSLYYNSFKHHKVINQKEEQAIILWVVTPPDTHCELPASNIETERIINK</sequence>
<proteinExistence type="predicted"/>
<dbReference type="InterPro" id="IPR013096">
    <property type="entry name" value="Cupin_2"/>
</dbReference>
<dbReference type="SUPFAM" id="SSF51182">
    <property type="entry name" value="RmlC-like cupins"/>
    <property type="match status" value="1"/>
</dbReference>
<dbReference type="CDD" id="cd00093">
    <property type="entry name" value="HTH_XRE"/>
    <property type="match status" value="1"/>
</dbReference>
<keyword evidence="1" id="KW-0238">DNA-binding</keyword>
<dbReference type="SUPFAM" id="SSF47413">
    <property type="entry name" value="lambda repressor-like DNA-binding domains"/>
    <property type="match status" value="1"/>
</dbReference>
<comment type="caution">
    <text evidence="3">The sequence shown here is derived from an EMBL/GenBank/DDBJ whole genome shotgun (WGS) entry which is preliminary data.</text>
</comment>
<evidence type="ECO:0000256" key="1">
    <source>
        <dbReference type="ARBA" id="ARBA00023125"/>
    </source>
</evidence>
<dbReference type="InterPro" id="IPR014710">
    <property type="entry name" value="RmlC-like_jellyroll"/>
</dbReference>
<dbReference type="InterPro" id="IPR001387">
    <property type="entry name" value="Cro/C1-type_HTH"/>
</dbReference>
<feature type="domain" description="HTH cro/C1-type" evidence="2">
    <location>
        <begin position="1"/>
        <end position="46"/>
    </location>
</feature>
<dbReference type="Gene3D" id="1.10.260.40">
    <property type="entry name" value="lambda repressor-like DNA-binding domains"/>
    <property type="match status" value="1"/>
</dbReference>
<dbReference type="PROSITE" id="PS50943">
    <property type="entry name" value="HTH_CROC1"/>
    <property type="match status" value="1"/>
</dbReference>
<dbReference type="PANTHER" id="PTHR46797">
    <property type="entry name" value="HTH-TYPE TRANSCRIPTIONAL REGULATOR"/>
    <property type="match status" value="1"/>
</dbReference>
<dbReference type="Proteomes" id="UP000032900">
    <property type="component" value="Unassembled WGS sequence"/>
</dbReference>
<keyword evidence="4" id="KW-1185">Reference proteome</keyword>
<dbReference type="InterPro" id="IPR010982">
    <property type="entry name" value="Lambda_DNA-bd_dom_sf"/>
</dbReference>
<accession>A0A0E9M2W8</accession>
<dbReference type="Gene3D" id="2.60.120.10">
    <property type="entry name" value="Jelly Rolls"/>
    <property type="match status" value="1"/>
</dbReference>
<reference evidence="3 4" key="1">
    <citation type="journal article" date="2015" name="Microbes Environ.">
        <title>Distribution and evolution of nitrogen fixation genes in the phylum bacteroidetes.</title>
        <authorList>
            <person name="Inoue J."/>
            <person name="Oshima K."/>
            <person name="Suda W."/>
            <person name="Sakamoto M."/>
            <person name="Iino T."/>
            <person name="Noda S."/>
            <person name="Hongoh Y."/>
            <person name="Hattori M."/>
            <person name="Ohkuma M."/>
        </authorList>
    </citation>
    <scope>NUCLEOTIDE SEQUENCE [LARGE SCALE GENOMIC DNA]</scope>
    <source>
        <strain evidence="3">JCM 15548</strain>
    </source>
</reference>
<dbReference type="AlphaFoldDB" id="A0A0E9M2W8"/>
<evidence type="ECO:0000313" key="3">
    <source>
        <dbReference type="EMBL" id="GAO31869.1"/>
    </source>
</evidence>
<protein>
    <submittedName>
        <fullName evidence="3">Transcriptional regulator, MerR family</fullName>
    </submittedName>
</protein>
<dbReference type="GO" id="GO:0003677">
    <property type="term" value="F:DNA binding"/>
    <property type="evidence" value="ECO:0007669"/>
    <property type="project" value="UniProtKB-KW"/>
</dbReference>
<dbReference type="Pfam" id="PF01381">
    <property type="entry name" value="HTH_3"/>
    <property type="match status" value="1"/>
</dbReference>
<dbReference type="SMART" id="SM00530">
    <property type="entry name" value="HTH_XRE"/>
    <property type="match status" value="1"/>
</dbReference>
<dbReference type="STRING" id="1236989.JCM15548_14274"/>